<dbReference type="EMBL" id="DF237023">
    <property type="protein sequence ID" value="GAQ81213.1"/>
    <property type="molecule type" value="Genomic_DNA"/>
</dbReference>
<dbReference type="NCBIfam" id="TIGR00419">
    <property type="entry name" value="tim"/>
    <property type="match status" value="1"/>
</dbReference>
<dbReference type="OrthoDB" id="6715177at2759"/>
<proteinExistence type="inferred from homology"/>
<evidence type="ECO:0000313" key="5">
    <source>
        <dbReference type="EMBL" id="GAQ81213.1"/>
    </source>
</evidence>
<dbReference type="GO" id="GO:0046166">
    <property type="term" value="P:glyceraldehyde-3-phosphate biosynthetic process"/>
    <property type="evidence" value="ECO:0000318"/>
    <property type="project" value="GO_Central"/>
</dbReference>
<dbReference type="PANTHER" id="PTHR21139">
    <property type="entry name" value="TRIOSEPHOSPHATE ISOMERASE"/>
    <property type="match status" value="1"/>
</dbReference>
<dbReference type="PANTHER" id="PTHR21139:SF2">
    <property type="entry name" value="TRIOSEPHOSPHATE ISOMERASE"/>
    <property type="match status" value="1"/>
</dbReference>
<dbReference type="GO" id="GO:0006096">
    <property type="term" value="P:glycolytic process"/>
    <property type="evidence" value="ECO:0000318"/>
    <property type="project" value="GO_Central"/>
</dbReference>
<comment type="subunit">
    <text evidence="2">Homodimer.</text>
</comment>
<dbReference type="GO" id="GO:0005829">
    <property type="term" value="C:cytosol"/>
    <property type="evidence" value="ECO:0000318"/>
    <property type="project" value="GO_Central"/>
</dbReference>
<dbReference type="HAMAP" id="MF_00147_B">
    <property type="entry name" value="TIM_B"/>
    <property type="match status" value="1"/>
</dbReference>
<dbReference type="GO" id="GO:0006094">
    <property type="term" value="P:gluconeogenesis"/>
    <property type="evidence" value="ECO:0000318"/>
    <property type="project" value="GO_Central"/>
</dbReference>
<dbReference type="InterPro" id="IPR020861">
    <property type="entry name" value="Triosephosphate_isomerase_AS"/>
</dbReference>
<name>A0A1Y1HSX2_KLENI</name>
<dbReference type="STRING" id="105231.A0A1Y1HSX2"/>
<dbReference type="PROSITE" id="PS51440">
    <property type="entry name" value="TIM_2"/>
    <property type="match status" value="1"/>
</dbReference>
<evidence type="ECO:0000256" key="2">
    <source>
        <dbReference type="ARBA" id="ARBA00011738"/>
    </source>
</evidence>
<dbReference type="Gene3D" id="3.20.20.70">
    <property type="entry name" value="Aldolase class I"/>
    <property type="match status" value="1"/>
</dbReference>
<evidence type="ECO:0000313" key="6">
    <source>
        <dbReference type="Proteomes" id="UP000054558"/>
    </source>
</evidence>
<protein>
    <submittedName>
        <fullName evidence="5">Triosephosphate isomerase</fullName>
    </submittedName>
</protein>
<reference evidence="5 6" key="1">
    <citation type="journal article" date="2014" name="Nat. Commun.">
        <title>Klebsormidium flaccidum genome reveals primary factors for plant terrestrial adaptation.</title>
        <authorList>
            <person name="Hori K."/>
            <person name="Maruyama F."/>
            <person name="Fujisawa T."/>
            <person name="Togashi T."/>
            <person name="Yamamoto N."/>
            <person name="Seo M."/>
            <person name="Sato S."/>
            <person name="Yamada T."/>
            <person name="Mori H."/>
            <person name="Tajima N."/>
            <person name="Moriyama T."/>
            <person name="Ikeuchi M."/>
            <person name="Watanabe M."/>
            <person name="Wada H."/>
            <person name="Kobayashi K."/>
            <person name="Saito M."/>
            <person name="Masuda T."/>
            <person name="Sasaki-Sekimoto Y."/>
            <person name="Mashiguchi K."/>
            <person name="Awai K."/>
            <person name="Shimojima M."/>
            <person name="Masuda S."/>
            <person name="Iwai M."/>
            <person name="Nobusawa T."/>
            <person name="Narise T."/>
            <person name="Kondo S."/>
            <person name="Saito H."/>
            <person name="Sato R."/>
            <person name="Murakawa M."/>
            <person name="Ihara Y."/>
            <person name="Oshima-Yamada Y."/>
            <person name="Ohtaka K."/>
            <person name="Satoh M."/>
            <person name="Sonobe K."/>
            <person name="Ishii M."/>
            <person name="Ohtani R."/>
            <person name="Kanamori-Sato M."/>
            <person name="Honoki R."/>
            <person name="Miyazaki D."/>
            <person name="Mochizuki H."/>
            <person name="Umetsu J."/>
            <person name="Higashi K."/>
            <person name="Shibata D."/>
            <person name="Kamiya Y."/>
            <person name="Sato N."/>
            <person name="Nakamura Y."/>
            <person name="Tabata S."/>
            <person name="Ida S."/>
            <person name="Kurokawa K."/>
            <person name="Ohta H."/>
        </authorList>
    </citation>
    <scope>NUCLEOTIDE SEQUENCE [LARGE SCALE GENOMIC DNA]</scope>
    <source>
        <strain evidence="5 6">NIES-2285</strain>
    </source>
</reference>
<dbReference type="InterPro" id="IPR013785">
    <property type="entry name" value="Aldolase_TIM"/>
</dbReference>
<dbReference type="GO" id="GO:0019563">
    <property type="term" value="P:glycerol catabolic process"/>
    <property type="evidence" value="ECO:0000318"/>
    <property type="project" value="GO_Central"/>
</dbReference>
<dbReference type="AlphaFoldDB" id="A0A1Y1HSX2"/>
<dbReference type="SUPFAM" id="SSF51351">
    <property type="entry name" value="Triosephosphate isomerase (TIM)"/>
    <property type="match status" value="1"/>
</dbReference>
<organism evidence="5 6">
    <name type="scientific">Klebsormidium nitens</name>
    <name type="common">Green alga</name>
    <name type="synonym">Ulothrix nitens</name>
    <dbReference type="NCBI Taxonomy" id="105231"/>
    <lineage>
        <taxon>Eukaryota</taxon>
        <taxon>Viridiplantae</taxon>
        <taxon>Streptophyta</taxon>
        <taxon>Klebsormidiophyceae</taxon>
        <taxon>Klebsormidiales</taxon>
        <taxon>Klebsormidiaceae</taxon>
        <taxon>Klebsormidium</taxon>
    </lineage>
</organism>
<keyword evidence="3 5" id="KW-0413">Isomerase</keyword>
<dbReference type="InterPro" id="IPR022896">
    <property type="entry name" value="TrioseP_Isoase_bac/euk"/>
</dbReference>
<dbReference type="OMA" id="IEKNGTM"/>
<dbReference type="PROSITE" id="PS00171">
    <property type="entry name" value="TIM_1"/>
    <property type="match status" value="1"/>
</dbReference>
<comment type="similarity">
    <text evidence="1">Belongs to the triosephosphate isomerase family.</text>
</comment>
<dbReference type="Pfam" id="PF00121">
    <property type="entry name" value="TIM"/>
    <property type="match status" value="1"/>
</dbReference>
<dbReference type="GO" id="GO:0004807">
    <property type="term" value="F:triose-phosphate isomerase activity"/>
    <property type="evidence" value="ECO:0000318"/>
    <property type="project" value="GO_Central"/>
</dbReference>
<dbReference type="FunFam" id="3.20.20.70:FF:000025">
    <property type="entry name" value="Triosephosphate isomerase"/>
    <property type="match status" value="1"/>
</dbReference>
<accession>A0A1Y1HSX2</accession>
<evidence type="ECO:0000256" key="3">
    <source>
        <dbReference type="ARBA" id="ARBA00023235"/>
    </source>
</evidence>
<keyword evidence="6" id="KW-1185">Reference proteome</keyword>
<sequence length="290" mass="31062">MSFKKPEENPSCILAAKSLGPKSRSARSHGITMAGTGKFFVGGNWKANGLVGDVKRLVSELNAEQISDDVDVVVAPPFVHLPLVKDSLRPEIQVAAQNAWVGKCGAYTGEVTAEQLVDLDIPWVILGHSERRNIIGESNEFVGQKAEYALSKGLSIIACIGELLEDRQGGHTFDVVFAQLKALADHISDWEKVVVAYEPVWAIGTGVVASPEQAQEVHAGVRQWLTDNVSKDVAAKTRILYGGSVSPKNAQDLAKKEDIDGFLVGGASLKGPDFATICNSVQYKTSPAVL</sequence>
<dbReference type="InterPro" id="IPR035990">
    <property type="entry name" value="TIM_sf"/>
</dbReference>
<dbReference type="Proteomes" id="UP000054558">
    <property type="component" value="Unassembled WGS sequence"/>
</dbReference>
<evidence type="ECO:0000256" key="1">
    <source>
        <dbReference type="ARBA" id="ARBA00007422"/>
    </source>
</evidence>
<dbReference type="InterPro" id="IPR000652">
    <property type="entry name" value="Triosephosphate_isomerase"/>
</dbReference>
<gene>
    <name evidence="5" type="ORF">KFL_000740140</name>
</gene>
<dbReference type="CDD" id="cd00311">
    <property type="entry name" value="TIM"/>
    <property type="match status" value="1"/>
</dbReference>
<evidence type="ECO:0000256" key="4">
    <source>
        <dbReference type="ARBA" id="ARBA00024331"/>
    </source>
</evidence>
<comment type="pathway">
    <text evidence="4">Carbohydrate biosynthesis.</text>
</comment>